<keyword evidence="4 5" id="KW-0833">Ubl conjugation pathway</keyword>
<name>A0A3P8KXR6_9TREM</name>
<dbReference type="PROSITE" id="PS50237">
    <property type="entry name" value="HECT"/>
    <property type="match status" value="1"/>
</dbReference>
<dbReference type="PANTHER" id="PTHR45700">
    <property type="entry name" value="UBIQUITIN-PROTEIN LIGASE E3C"/>
    <property type="match status" value="1"/>
</dbReference>
<evidence type="ECO:0000256" key="3">
    <source>
        <dbReference type="ARBA" id="ARBA00022679"/>
    </source>
</evidence>
<keyword evidence="8" id="KW-1185">Reference proteome</keyword>
<evidence type="ECO:0000313" key="7">
    <source>
        <dbReference type="EMBL" id="VDP86029.1"/>
    </source>
</evidence>
<dbReference type="GO" id="GO:0061630">
    <property type="term" value="F:ubiquitin protein ligase activity"/>
    <property type="evidence" value="ECO:0007669"/>
    <property type="project" value="UniProtKB-EC"/>
</dbReference>
<dbReference type="InterPro" id="IPR044611">
    <property type="entry name" value="E3A/B/C-like"/>
</dbReference>
<dbReference type="SUPFAM" id="SSF56204">
    <property type="entry name" value="Hect, E3 ligase catalytic domain"/>
    <property type="match status" value="1"/>
</dbReference>
<dbReference type="Proteomes" id="UP000272942">
    <property type="component" value="Unassembled WGS sequence"/>
</dbReference>
<feature type="active site" description="Glycyl thioester intermediate" evidence="5">
    <location>
        <position position="88"/>
    </location>
</feature>
<evidence type="ECO:0000259" key="6">
    <source>
        <dbReference type="PROSITE" id="PS50237"/>
    </source>
</evidence>
<proteinExistence type="predicted"/>
<evidence type="ECO:0000256" key="1">
    <source>
        <dbReference type="ARBA" id="ARBA00000885"/>
    </source>
</evidence>
<dbReference type="GO" id="GO:0000209">
    <property type="term" value="P:protein polyubiquitination"/>
    <property type="evidence" value="ECO:0007669"/>
    <property type="project" value="InterPro"/>
</dbReference>
<evidence type="ECO:0000256" key="5">
    <source>
        <dbReference type="PROSITE-ProRule" id="PRU00104"/>
    </source>
</evidence>
<dbReference type="EMBL" id="UZAN01048035">
    <property type="protein sequence ID" value="VDP86029.1"/>
    <property type="molecule type" value="Genomic_DNA"/>
</dbReference>
<keyword evidence="3" id="KW-0808">Transferase</keyword>
<evidence type="ECO:0000313" key="8">
    <source>
        <dbReference type="Proteomes" id="UP000272942"/>
    </source>
</evidence>
<feature type="domain" description="HECT" evidence="6">
    <location>
        <begin position="1"/>
        <end position="120"/>
    </location>
</feature>
<evidence type="ECO:0000256" key="4">
    <source>
        <dbReference type="ARBA" id="ARBA00022786"/>
    </source>
</evidence>
<dbReference type="PANTHER" id="PTHR45700:SF2">
    <property type="entry name" value="UBIQUITIN-PROTEIN LIGASE E3C"/>
    <property type="match status" value="1"/>
</dbReference>
<dbReference type="FunFam" id="3.30.2410.10:FF:000011">
    <property type="entry name" value="Putative Ubiquitin-protein ligase E3C"/>
    <property type="match status" value="1"/>
</dbReference>
<dbReference type="OrthoDB" id="8068875at2759"/>
<reference evidence="7 8" key="1">
    <citation type="submission" date="2018-11" db="EMBL/GenBank/DDBJ databases">
        <authorList>
            <consortium name="Pathogen Informatics"/>
        </authorList>
    </citation>
    <scope>NUCLEOTIDE SEQUENCE [LARGE SCALE GENOMIC DNA]</scope>
    <source>
        <strain evidence="7 8">Egypt</strain>
    </source>
</reference>
<dbReference type="GO" id="GO:0006511">
    <property type="term" value="P:ubiquitin-dependent protein catabolic process"/>
    <property type="evidence" value="ECO:0007669"/>
    <property type="project" value="TreeGrafter"/>
</dbReference>
<comment type="catalytic activity">
    <reaction evidence="1">
        <text>S-ubiquitinyl-[E2 ubiquitin-conjugating enzyme]-L-cysteine + [acceptor protein]-L-lysine = [E2 ubiquitin-conjugating enzyme]-L-cysteine + N(6)-ubiquitinyl-[acceptor protein]-L-lysine.</text>
        <dbReference type="EC" id="2.3.2.26"/>
    </reaction>
</comment>
<accession>A0A3P8KXR6</accession>
<dbReference type="InterPro" id="IPR000569">
    <property type="entry name" value="HECT_dom"/>
</dbReference>
<dbReference type="EC" id="2.3.2.26" evidence="2"/>
<evidence type="ECO:0000256" key="2">
    <source>
        <dbReference type="ARBA" id="ARBA00012485"/>
    </source>
</evidence>
<gene>
    <name evidence="7" type="ORF">ECPE_LOCUS9829</name>
</gene>
<dbReference type="Gene3D" id="3.30.2410.10">
    <property type="entry name" value="Hect, E3 ligase catalytic domain"/>
    <property type="match status" value="1"/>
</dbReference>
<protein>
    <recommendedName>
        <fullName evidence="2">HECT-type E3 ubiquitin transferase</fullName>
        <ecNumber evidence="2">2.3.2.26</ecNumber>
    </recommendedName>
</protein>
<dbReference type="InterPro" id="IPR035983">
    <property type="entry name" value="Hect_E3_ubiquitin_ligase"/>
</dbReference>
<organism evidence="7 8">
    <name type="scientific">Echinostoma caproni</name>
    <dbReference type="NCBI Taxonomy" id="27848"/>
    <lineage>
        <taxon>Eukaryota</taxon>
        <taxon>Metazoa</taxon>
        <taxon>Spiralia</taxon>
        <taxon>Lophotrochozoa</taxon>
        <taxon>Platyhelminthes</taxon>
        <taxon>Trematoda</taxon>
        <taxon>Digenea</taxon>
        <taxon>Plagiorchiida</taxon>
        <taxon>Echinostomata</taxon>
        <taxon>Echinostomatoidea</taxon>
        <taxon>Echinostomatidae</taxon>
        <taxon>Echinostoma</taxon>
    </lineage>
</organism>
<dbReference type="AlphaFoldDB" id="A0A3P8KXR6"/>
<dbReference type="Pfam" id="PF00632">
    <property type="entry name" value="HECT"/>
    <property type="match status" value="1"/>
</dbReference>
<sequence length="120" mass="13955">MISGADTVIDVDDLQKHTVYPRDTTDYSETLEHFWAVLRTLSEQDKRLFLRFVTACSRPPMFGFRDLQPPFSIQITDEVDRLPTASTCMNLLRLPNFRDPDLLRERLLYALHANAGFEYS</sequence>